<sequence length="75" mass="8352">MLTIGRASNTIEPGGEDCALRKHSSLGFLSPEHYEKGSSIRQEPELIFMSIISGETQQIVIPVMHLPIKMRIALF</sequence>
<evidence type="ECO:0000313" key="2">
    <source>
        <dbReference type="Proteomes" id="UP000480178"/>
    </source>
</evidence>
<proteinExistence type="predicted"/>
<evidence type="ECO:0000313" key="1">
    <source>
        <dbReference type="EMBL" id="QHT67224.1"/>
    </source>
</evidence>
<dbReference type="RefSeq" id="WP_162443265.1">
    <property type="nucleotide sequence ID" value="NZ_CP048222.1"/>
</dbReference>
<protein>
    <submittedName>
        <fullName evidence="1">Uncharacterized protein</fullName>
    </submittedName>
</protein>
<dbReference type="Proteomes" id="UP000480178">
    <property type="component" value="Chromosome"/>
</dbReference>
<keyword evidence="2" id="KW-1185">Reference proteome</keyword>
<organism evidence="1 2">
    <name type="scientific">Rhodocytophaga rosea</name>
    <dbReference type="NCBI Taxonomy" id="2704465"/>
    <lineage>
        <taxon>Bacteria</taxon>
        <taxon>Pseudomonadati</taxon>
        <taxon>Bacteroidota</taxon>
        <taxon>Cytophagia</taxon>
        <taxon>Cytophagales</taxon>
        <taxon>Rhodocytophagaceae</taxon>
        <taxon>Rhodocytophaga</taxon>
    </lineage>
</organism>
<dbReference type="AlphaFoldDB" id="A0A6C0GHD1"/>
<reference evidence="1 2" key="1">
    <citation type="submission" date="2020-01" db="EMBL/GenBank/DDBJ databases">
        <authorList>
            <person name="Kim M.K."/>
        </authorList>
    </citation>
    <scope>NUCLEOTIDE SEQUENCE [LARGE SCALE GENOMIC DNA]</scope>
    <source>
        <strain evidence="1 2">172606-1</strain>
    </source>
</reference>
<accession>A0A6C0GHD1</accession>
<name>A0A6C0GHD1_9BACT</name>
<gene>
    <name evidence="1" type="ORF">GXP67_11515</name>
</gene>
<dbReference type="EMBL" id="CP048222">
    <property type="protein sequence ID" value="QHT67224.1"/>
    <property type="molecule type" value="Genomic_DNA"/>
</dbReference>
<dbReference type="KEGG" id="rhoz:GXP67_11515"/>